<accession>W4KDC2</accession>
<name>W4KDC2_HETIT</name>
<feature type="signal peptide" evidence="1">
    <location>
        <begin position="1"/>
        <end position="17"/>
    </location>
</feature>
<dbReference type="PANTHER" id="PTHR34883">
    <property type="entry name" value="SERINE-RICH PROTEIN, PUTATIVE-RELATED-RELATED"/>
    <property type="match status" value="1"/>
</dbReference>
<dbReference type="AlphaFoldDB" id="W4KDC2"/>
<dbReference type="EMBL" id="KI925456">
    <property type="protein sequence ID" value="ETW83773.1"/>
    <property type="molecule type" value="Genomic_DNA"/>
</dbReference>
<dbReference type="CDD" id="cd00920">
    <property type="entry name" value="Cupredoxin"/>
    <property type="match status" value="1"/>
</dbReference>
<proteinExistence type="predicted"/>
<dbReference type="Gene3D" id="2.60.40.420">
    <property type="entry name" value="Cupredoxins - blue copper proteins"/>
    <property type="match status" value="1"/>
</dbReference>
<keyword evidence="3" id="KW-1185">Reference proteome</keyword>
<dbReference type="OrthoDB" id="2331100at2759"/>
<dbReference type="PANTHER" id="PTHR34883:SF15">
    <property type="entry name" value="EXTRACELLULAR SERINE-RICH PROTEIN"/>
    <property type="match status" value="1"/>
</dbReference>
<organism evidence="2 3">
    <name type="scientific">Heterobasidion irregulare (strain TC 32-1)</name>
    <dbReference type="NCBI Taxonomy" id="747525"/>
    <lineage>
        <taxon>Eukaryota</taxon>
        <taxon>Fungi</taxon>
        <taxon>Dikarya</taxon>
        <taxon>Basidiomycota</taxon>
        <taxon>Agaricomycotina</taxon>
        <taxon>Agaricomycetes</taxon>
        <taxon>Russulales</taxon>
        <taxon>Bondarzewiaceae</taxon>
        <taxon>Heterobasidion</taxon>
        <taxon>Heterobasidion annosum species complex</taxon>
    </lineage>
</organism>
<evidence type="ECO:0008006" key="4">
    <source>
        <dbReference type="Google" id="ProtNLM"/>
    </source>
</evidence>
<dbReference type="eggNOG" id="ENOG502SPHR">
    <property type="taxonomic scope" value="Eukaryota"/>
</dbReference>
<dbReference type="RefSeq" id="XP_009543521.1">
    <property type="nucleotide sequence ID" value="XM_009545226.1"/>
</dbReference>
<protein>
    <recommendedName>
        <fullName evidence="4">Cupredoxin</fullName>
    </recommendedName>
</protein>
<evidence type="ECO:0000256" key="1">
    <source>
        <dbReference type="SAM" id="SignalP"/>
    </source>
</evidence>
<dbReference type="GeneID" id="20668271"/>
<evidence type="ECO:0000313" key="3">
    <source>
        <dbReference type="Proteomes" id="UP000030671"/>
    </source>
</evidence>
<dbReference type="SUPFAM" id="SSF49503">
    <property type="entry name" value="Cupredoxins"/>
    <property type="match status" value="1"/>
</dbReference>
<feature type="chain" id="PRO_5004844226" description="Cupredoxin" evidence="1">
    <location>
        <begin position="18"/>
        <end position="158"/>
    </location>
</feature>
<reference evidence="2 3" key="1">
    <citation type="journal article" date="2012" name="New Phytol.">
        <title>Insight into trade-off between wood decay and parasitism from the genome of a fungal forest pathogen.</title>
        <authorList>
            <person name="Olson A."/>
            <person name="Aerts A."/>
            <person name="Asiegbu F."/>
            <person name="Belbahri L."/>
            <person name="Bouzid O."/>
            <person name="Broberg A."/>
            <person name="Canback B."/>
            <person name="Coutinho P.M."/>
            <person name="Cullen D."/>
            <person name="Dalman K."/>
            <person name="Deflorio G."/>
            <person name="van Diepen L.T."/>
            <person name="Dunand C."/>
            <person name="Duplessis S."/>
            <person name="Durling M."/>
            <person name="Gonthier P."/>
            <person name="Grimwood J."/>
            <person name="Fossdal C.G."/>
            <person name="Hansson D."/>
            <person name="Henrissat B."/>
            <person name="Hietala A."/>
            <person name="Himmelstrand K."/>
            <person name="Hoffmeister D."/>
            <person name="Hogberg N."/>
            <person name="James T.Y."/>
            <person name="Karlsson M."/>
            <person name="Kohler A."/>
            <person name="Kues U."/>
            <person name="Lee Y.H."/>
            <person name="Lin Y.C."/>
            <person name="Lind M."/>
            <person name="Lindquist E."/>
            <person name="Lombard V."/>
            <person name="Lucas S."/>
            <person name="Lunden K."/>
            <person name="Morin E."/>
            <person name="Murat C."/>
            <person name="Park J."/>
            <person name="Raffaello T."/>
            <person name="Rouze P."/>
            <person name="Salamov A."/>
            <person name="Schmutz J."/>
            <person name="Solheim H."/>
            <person name="Stahlberg J."/>
            <person name="Velez H."/>
            <person name="de Vries R.P."/>
            <person name="Wiebenga A."/>
            <person name="Woodward S."/>
            <person name="Yakovlev I."/>
            <person name="Garbelotto M."/>
            <person name="Martin F."/>
            <person name="Grigoriev I.V."/>
            <person name="Stenlid J."/>
        </authorList>
    </citation>
    <scope>NUCLEOTIDE SEQUENCE [LARGE SCALE GENOMIC DNA]</scope>
    <source>
        <strain evidence="2 3">TC 32-1</strain>
    </source>
</reference>
<gene>
    <name evidence="2" type="ORF">HETIRDRAFT_170232</name>
</gene>
<dbReference type="HOGENOM" id="CLU_053381_7_2_1"/>
<keyword evidence="1" id="KW-0732">Signal</keyword>
<dbReference type="InParanoid" id="W4KDC2"/>
<dbReference type="InterPro" id="IPR008972">
    <property type="entry name" value="Cupredoxin"/>
</dbReference>
<sequence>MRFAALSLLSLAALVAAQNQTVTVQVGGDADSPGGFFQFNPNTITASEGSVITFEFSGNPGNHSITQSSFANPCQPLSGGFDSGWVFIPQGQTDDFPTWNLTITNGSTPLWFFCKQLAPQPHCKSGMVGAINAPTSGNTFSAFQQAAASSSGNPGVSP</sequence>
<dbReference type="InterPro" id="IPR052953">
    <property type="entry name" value="Ser-rich/MCO-related"/>
</dbReference>
<dbReference type="Proteomes" id="UP000030671">
    <property type="component" value="Unassembled WGS sequence"/>
</dbReference>
<dbReference type="KEGG" id="hir:HETIRDRAFT_170232"/>
<evidence type="ECO:0000313" key="2">
    <source>
        <dbReference type="EMBL" id="ETW83773.1"/>
    </source>
</evidence>